<proteinExistence type="inferred from homology"/>
<comment type="catalytic activity">
    <reaction evidence="1">
        <text>peroxynitrite = nitrate</text>
        <dbReference type="Rhea" id="RHEA:63116"/>
        <dbReference type="ChEBI" id="CHEBI:17632"/>
        <dbReference type="ChEBI" id="CHEBI:25941"/>
    </reaction>
    <physiologicalReaction direction="left-to-right" evidence="1">
        <dbReference type="Rhea" id="RHEA:63117"/>
    </physiologicalReaction>
</comment>
<dbReference type="Pfam" id="PF08768">
    <property type="entry name" value="THAP4_heme-bd"/>
    <property type="match status" value="1"/>
</dbReference>
<accession>A0ABP0UIT3</accession>
<evidence type="ECO:0000256" key="1">
    <source>
        <dbReference type="ARBA" id="ARBA00036993"/>
    </source>
</evidence>
<dbReference type="PANTHER" id="PTHR15854">
    <property type="entry name" value="THAP4 PROTEIN"/>
    <property type="match status" value="1"/>
</dbReference>
<dbReference type="Gene3D" id="2.40.128.20">
    <property type="match status" value="1"/>
</dbReference>
<evidence type="ECO:0000313" key="4">
    <source>
        <dbReference type="Proteomes" id="UP001497512"/>
    </source>
</evidence>
<reference evidence="3" key="1">
    <citation type="submission" date="2024-02" db="EMBL/GenBank/DDBJ databases">
        <authorList>
            <consortium name="ELIXIR-Norway"/>
            <consortium name="Elixir Norway"/>
        </authorList>
    </citation>
    <scope>NUCLEOTIDE SEQUENCE</scope>
</reference>
<name>A0ABP0UIT3_9BRYO</name>
<keyword evidence="4" id="KW-1185">Reference proteome</keyword>
<evidence type="ECO:0000313" key="3">
    <source>
        <dbReference type="EMBL" id="CAK9222521.1"/>
    </source>
</evidence>
<organism evidence="3 4">
    <name type="scientific">Sphagnum troendelagicum</name>
    <dbReference type="NCBI Taxonomy" id="128251"/>
    <lineage>
        <taxon>Eukaryota</taxon>
        <taxon>Viridiplantae</taxon>
        <taxon>Streptophyta</taxon>
        <taxon>Embryophyta</taxon>
        <taxon>Bryophyta</taxon>
        <taxon>Sphagnophytina</taxon>
        <taxon>Sphagnopsida</taxon>
        <taxon>Sphagnales</taxon>
        <taxon>Sphagnaceae</taxon>
        <taxon>Sphagnum</taxon>
    </lineage>
</organism>
<dbReference type="EMBL" id="OZ019896">
    <property type="protein sequence ID" value="CAK9222521.1"/>
    <property type="molecule type" value="Genomic_DNA"/>
</dbReference>
<dbReference type="SUPFAM" id="SSF50814">
    <property type="entry name" value="Lipocalins"/>
    <property type="match status" value="1"/>
</dbReference>
<dbReference type="PANTHER" id="PTHR15854:SF4">
    <property type="entry name" value="PEROXYNITRITE ISOMERASE THAP4"/>
    <property type="match status" value="1"/>
</dbReference>
<dbReference type="InterPro" id="IPR012674">
    <property type="entry name" value="Calycin"/>
</dbReference>
<evidence type="ECO:0000259" key="2">
    <source>
        <dbReference type="Pfam" id="PF08768"/>
    </source>
</evidence>
<gene>
    <name evidence="3" type="ORF">CSSPTR1EN2_LOCUS16140</name>
</gene>
<dbReference type="CDD" id="cd07828">
    <property type="entry name" value="lipocalin_heme-bd-THAP4-like"/>
    <property type="match status" value="1"/>
</dbReference>
<sequence length="163" mass="17695">MAAGAGDNPPLHPALEPLAFLLGTWRGEGEGGYPTIQSFKYGEEIKLWHSGKPVMAYAQKTWKAASGEPMHAESGYWRPKPDGSIEVVIAQSTGLAEVLKGTFDAEQKRVQLQSSLVGNASKVQAIGRLFEVEGKELKYTVDMATLTHELQPHLHAVLTKIDG</sequence>
<dbReference type="Proteomes" id="UP001497512">
    <property type="component" value="Chromosome 4"/>
</dbReference>
<protein>
    <recommendedName>
        <fullName evidence="2">THAP4-like heme-binding domain-containing protein</fullName>
    </recommendedName>
</protein>
<dbReference type="HAMAP" id="MF_01297">
    <property type="entry name" value="nitrobindin"/>
    <property type="match status" value="1"/>
</dbReference>
<dbReference type="InterPro" id="IPR014878">
    <property type="entry name" value="THAP4-like_heme-bd"/>
</dbReference>
<dbReference type="InterPro" id="IPR022939">
    <property type="entry name" value="Nb(III)_bact/plant"/>
</dbReference>
<dbReference type="InterPro" id="IPR045165">
    <property type="entry name" value="Nitrobindin"/>
</dbReference>
<feature type="domain" description="THAP4-like heme-binding" evidence="2">
    <location>
        <begin position="15"/>
        <end position="160"/>
    </location>
</feature>